<evidence type="ECO:0000313" key="3">
    <source>
        <dbReference type="Proteomes" id="UP001175353"/>
    </source>
</evidence>
<gene>
    <name evidence="2" type="primary">npr3_1</name>
    <name evidence="2" type="ORF">LTR91_025156</name>
</gene>
<dbReference type="GO" id="GO:1990130">
    <property type="term" value="C:GATOR1 complex"/>
    <property type="evidence" value="ECO:0007669"/>
    <property type="project" value="TreeGrafter"/>
</dbReference>
<sequence>MDSQHGPGEARLIAVLLITRSRSGPKLVFHYPAVPQTILPRRATDAAEDDASDLDSDAGAGDDDPDRRLSTHQPSAAPLDLNTNRGLNSDIDANRDASSSSSDLLGYSVDSLERLLSPGKWAARKKFEICLDGITFLG</sequence>
<reference evidence="2" key="1">
    <citation type="submission" date="2023-06" db="EMBL/GenBank/DDBJ databases">
        <title>Black Yeasts Isolated from many extreme environments.</title>
        <authorList>
            <person name="Coleine C."/>
            <person name="Stajich J.E."/>
            <person name="Selbmann L."/>
        </authorList>
    </citation>
    <scope>NUCLEOTIDE SEQUENCE</scope>
    <source>
        <strain evidence="2">CCFEE 5200</strain>
    </source>
</reference>
<feature type="compositionally biased region" description="Acidic residues" evidence="1">
    <location>
        <begin position="46"/>
        <end position="64"/>
    </location>
</feature>
<evidence type="ECO:0000313" key="2">
    <source>
        <dbReference type="EMBL" id="KAK0951189.1"/>
    </source>
</evidence>
<dbReference type="GO" id="GO:0038202">
    <property type="term" value="P:TORC1 signaling"/>
    <property type="evidence" value="ECO:0007669"/>
    <property type="project" value="TreeGrafter"/>
</dbReference>
<dbReference type="EMBL" id="JAUJLE010000722">
    <property type="protein sequence ID" value="KAK0951189.1"/>
    <property type="molecule type" value="Genomic_DNA"/>
</dbReference>
<dbReference type="InterPro" id="IPR005365">
    <property type="entry name" value="Npr3"/>
</dbReference>
<dbReference type="PANTHER" id="PTHR13153">
    <property type="entry name" value="CGTHBA PROTEIN -14 GENE PROTEIN"/>
    <property type="match status" value="1"/>
</dbReference>
<feature type="non-terminal residue" evidence="2">
    <location>
        <position position="138"/>
    </location>
</feature>
<dbReference type="GO" id="GO:0034198">
    <property type="term" value="P:cellular response to amino acid starvation"/>
    <property type="evidence" value="ECO:0007669"/>
    <property type="project" value="TreeGrafter"/>
</dbReference>
<keyword evidence="3" id="KW-1185">Reference proteome</keyword>
<dbReference type="GO" id="GO:0010508">
    <property type="term" value="P:positive regulation of autophagy"/>
    <property type="evidence" value="ECO:0007669"/>
    <property type="project" value="TreeGrafter"/>
</dbReference>
<dbReference type="Proteomes" id="UP001175353">
    <property type="component" value="Unassembled WGS sequence"/>
</dbReference>
<dbReference type="AlphaFoldDB" id="A0AAN6H3F3"/>
<feature type="region of interest" description="Disordered" evidence="1">
    <location>
        <begin position="39"/>
        <end position="104"/>
    </location>
</feature>
<dbReference type="GO" id="GO:1904262">
    <property type="term" value="P:negative regulation of TORC1 signaling"/>
    <property type="evidence" value="ECO:0007669"/>
    <property type="project" value="TreeGrafter"/>
</dbReference>
<evidence type="ECO:0000256" key="1">
    <source>
        <dbReference type="SAM" id="MobiDB-lite"/>
    </source>
</evidence>
<dbReference type="PANTHER" id="PTHR13153:SF5">
    <property type="entry name" value="GATOR COMPLEX PROTEIN NPRL3"/>
    <property type="match status" value="1"/>
</dbReference>
<protein>
    <submittedName>
        <fullName evidence="2">Nitrogen permease regulator 3</fullName>
    </submittedName>
</protein>
<organism evidence="2 3">
    <name type="scientific">Friedmanniomyces endolithicus</name>
    <dbReference type="NCBI Taxonomy" id="329885"/>
    <lineage>
        <taxon>Eukaryota</taxon>
        <taxon>Fungi</taxon>
        <taxon>Dikarya</taxon>
        <taxon>Ascomycota</taxon>
        <taxon>Pezizomycotina</taxon>
        <taxon>Dothideomycetes</taxon>
        <taxon>Dothideomycetidae</taxon>
        <taxon>Mycosphaerellales</taxon>
        <taxon>Teratosphaeriaceae</taxon>
        <taxon>Friedmanniomyces</taxon>
    </lineage>
</organism>
<proteinExistence type="predicted"/>
<accession>A0AAN6H3F3</accession>
<name>A0AAN6H3F3_9PEZI</name>
<comment type="caution">
    <text evidence="2">The sequence shown here is derived from an EMBL/GenBank/DDBJ whole genome shotgun (WGS) entry which is preliminary data.</text>
</comment>